<accession>A0A0A0GJ17</accession>
<evidence type="ECO:0000313" key="4">
    <source>
        <dbReference type="Proteomes" id="UP000321295"/>
    </source>
</evidence>
<dbReference type="EMBL" id="VRXD01000032">
    <property type="protein sequence ID" value="TXQ31898.1"/>
    <property type="molecule type" value="Genomic_DNA"/>
</dbReference>
<sequence length="93" mass="10395">MLNQKININVKSVVTPAGTIMGEVFMDDKIIAYFVVLSDEAISVIDTEGNVMFIAEHPEDIALQAAAYFFAKEQEEECNCPVCQLSRQINLMH</sequence>
<protein>
    <submittedName>
        <fullName evidence="1">AbrB family transcriptional regulator</fullName>
    </submittedName>
</protein>
<reference evidence="1 3" key="1">
    <citation type="submission" date="2018-05" db="EMBL/GenBank/DDBJ databases">
        <title>Genomic sequencing of EHEC O26 New European Clone.</title>
        <authorList>
            <person name="Karnisova L."/>
            <person name="Nunvar J."/>
            <person name="Marejkova M."/>
            <person name="Mellmann A."/>
            <person name="Drevinek P."/>
            <person name="Blahova K."/>
            <person name="Bielaszewska M."/>
        </authorList>
    </citation>
    <scope>NUCLEOTIDE SEQUENCE [LARGE SCALE GENOMIC DNA]</scope>
    <source>
        <strain evidence="1 3">14-391</strain>
    </source>
</reference>
<gene>
    <name evidence="1" type="ORF">DIV22_22635</name>
    <name evidence="2" type="ORF">FV293_20120</name>
</gene>
<dbReference type="RefSeq" id="WP_000934197.1">
    <property type="nucleotide sequence ID" value="NZ_AP018796.1"/>
</dbReference>
<reference evidence="2 4" key="2">
    <citation type="submission" date="2019-08" db="EMBL/GenBank/DDBJ databases">
        <title>Whole genome analysis of cultivated E. coli strains isolated from CD patients and healthy donors.</title>
        <authorList>
            <person name="Siniagina M.N."/>
            <person name="Markelova M.I."/>
            <person name="Laikov A.V."/>
            <person name="Boulygina E.A."/>
            <person name="Khusnutdinova D.R."/>
            <person name="Kharchenko A."/>
            <person name="Grigoryeva T.V."/>
        </authorList>
    </citation>
    <scope>NUCLEOTIDE SEQUENCE [LARGE SCALE GENOMIC DNA]</scope>
    <source>
        <strain evidence="2 4">1_45_11</strain>
    </source>
</reference>
<evidence type="ECO:0000313" key="1">
    <source>
        <dbReference type="EMBL" id="PZZ62628.1"/>
    </source>
</evidence>
<dbReference type="EMBL" id="QFSS01000301">
    <property type="protein sequence ID" value="PZZ62628.1"/>
    <property type="molecule type" value="Genomic_DNA"/>
</dbReference>
<evidence type="ECO:0000313" key="2">
    <source>
        <dbReference type="EMBL" id="TXQ31898.1"/>
    </source>
</evidence>
<name>A0A0A0GJ17_ECOLX</name>
<proteinExistence type="predicted"/>
<dbReference type="AlphaFoldDB" id="A0A0A0GJ17"/>
<dbReference type="Proteomes" id="UP000321295">
    <property type="component" value="Unassembled WGS sequence"/>
</dbReference>
<dbReference type="Proteomes" id="UP000248865">
    <property type="component" value="Unassembled WGS sequence"/>
</dbReference>
<evidence type="ECO:0000313" key="3">
    <source>
        <dbReference type="Proteomes" id="UP000248865"/>
    </source>
</evidence>
<organism evidence="1 3">
    <name type="scientific">Escherichia coli</name>
    <dbReference type="NCBI Taxonomy" id="562"/>
    <lineage>
        <taxon>Bacteria</taxon>
        <taxon>Pseudomonadati</taxon>
        <taxon>Pseudomonadota</taxon>
        <taxon>Gammaproteobacteria</taxon>
        <taxon>Enterobacterales</taxon>
        <taxon>Enterobacteriaceae</taxon>
        <taxon>Escherichia</taxon>
    </lineage>
</organism>
<comment type="caution">
    <text evidence="1">The sequence shown here is derived from an EMBL/GenBank/DDBJ whole genome shotgun (WGS) entry which is preliminary data.</text>
</comment>